<keyword evidence="5 9" id="KW-0418">Kinase</keyword>
<dbReference type="EC" id="2.7.13.3" evidence="2"/>
<dbReference type="GO" id="GO:0000155">
    <property type="term" value="F:phosphorelay sensor kinase activity"/>
    <property type="evidence" value="ECO:0007669"/>
    <property type="project" value="InterPro"/>
</dbReference>
<evidence type="ECO:0000256" key="2">
    <source>
        <dbReference type="ARBA" id="ARBA00012438"/>
    </source>
</evidence>
<reference evidence="9 10" key="1">
    <citation type="submission" date="2017-08" db="EMBL/GenBank/DDBJ databases">
        <title>Draft genome sequences of 64 type strains of genus Staph aureus.</title>
        <authorList>
            <person name="Cole K."/>
            <person name="Golubchik T."/>
            <person name="Russell J."/>
            <person name="Foster D."/>
            <person name="Llewelyn M."/>
            <person name="Wilson D."/>
            <person name="Crook D."/>
            <person name="Paul J."/>
        </authorList>
    </citation>
    <scope>NUCLEOTIDE SEQUENCE [LARGE SCALE GENOMIC DNA]</scope>
    <source>
        <strain evidence="9 10">DSM 21968</strain>
    </source>
</reference>
<dbReference type="InterPro" id="IPR036890">
    <property type="entry name" value="HATPase_C_sf"/>
</dbReference>
<dbReference type="Gene3D" id="3.30.565.10">
    <property type="entry name" value="Histidine kinase-like ATPase, C-terminal domain"/>
    <property type="match status" value="1"/>
</dbReference>
<comment type="catalytic activity">
    <reaction evidence="1">
        <text>ATP + protein L-histidine = ADP + protein N-phospho-L-histidine.</text>
        <dbReference type="EC" id="2.7.13.3"/>
    </reaction>
</comment>
<dbReference type="Gene3D" id="1.20.5.1930">
    <property type="match status" value="1"/>
</dbReference>
<sequence length="375" mass="42243">MEKPTRLALLKEIAEFLNEETELQSMMDGALDYLIEGSDFTTGWIFFIDETGAHSLAAHRSLPQALMNDHCKYMTEGTCWCVQSYHNKKLTKASNIISCSRINLASREFASETEDITHHATVPLKSGTEQFGLLNVATPHTQHYSDEDLELLESVAFQIGSAIKRIELTNQEKEAARINERNRLARDLHDSVNQMLFSLKLTAHAAGQMAQDDVSKRAFSQIEVTSQNAVNEMRALIWQLKPVGLEKGLVHALKQYAALIDIQVHVSISGLIDLENKIETNVYRIIQEAMNNTKKHAGTDEIFVVFSQDDEKFELEIRDNGVGFDPQAIDVRASHGLLNIKQRVKLLNGTMMLDTKAGTRIHIQVPYTHENWGNV</sequence>
<dbReference type="PANTHER" id="PTHR24421">
    <property type="entry name" value="NITRATE/NITRITE SENSOR PROTEIN NARX-RELATED"/>
    <property type="match status" value="1"/>
</dbReference>
<organism evidence="9 10">
    <name type="scientific">Staphylococcus rostri</name>
    <dbReference type="NCBI Taxonomy" id="522262"/>
    <lineage>
        <taxon>Bacteria</taxon>
        <taxon>Bacillati</taxon>
        <taxon>Bacillota</taxon>
        <taxon>Bacilli</taxon>
        <taxon>Bacillales</taxon>
        <taxon>Staphylococcaceae</taxon>
        <taxon>Staphylococcus</taxon>
    </lineage>
</organism>
<dbReference type="GO" id="GO:0005524">
    <property type="term" value="F:ATP binding"/>
    <property type="evidence" value="ECO:0007669"/>
    <property type="project" value="UniProtKB-KW"/>
</dbReference>
<dbReference type="PANTHER" id="PTHR24421:SF40">
    <property type="entry name" value="SENSOR HISTIDINE KINASE YHCY"/>
    <property type="match status" value="1"/>
</dbReference>
<protein>
    <recommendedName>
        <fullName evidence="2">histidine kinase</fullName>
        <ecNumber evidence="2">2.7.13.3</ecNumber>
    </recommendedName>
</protein>
<dbReference type="InterPro" id="IPR003018">
    <property type="entry name" value="GAF"/>
</dbReference>
<keyword evidence="6" id="KW-0067">ATP-binding</keyword>
<dbReference type="InterPro" id="IPR011712">
    <property type="entry name" value="Sig_transdc_His_kin_sub3_dim/P"/>
</dbReference>
<dbReference type="CDD" id="cd16917">
    <property type="entry name" value="HATPase_UhpB-NarQ-NarX-like"/>
    <property type="match status" value="1"/>
</dbReference>
<dbReference type="Proteomes" id="UP000242752">
    <property type="component" value="Unassembled WGS sequence"/>
</dbReference>
<evidence type="ECO:0000256" key="1">
    <source>
        <dbReference type="ARBA" id="ARBA00000085"/>
    </source>
</evidence>
<evidence type="ECO:0000256" key="4">
    <source>
        <dbReference type="ARBA" id="ARBA00022741"/>
    </source>
</evidence>
<dbReference type="InterPro" id="IPR050482">
    <property type="entry name" value="Sensor_HK_TwoCompSys"/>
</dbReference>
<dbReference type="Pfam" id="PF07730">
    <property type="entry name" value="HisKA_3"/>
    <property type="match status" value="1"/>
</dbReference>
<dbReference type="GO" id="GO:0046983">
    <property type="term" value="F:protein dimerization activity"/>
    <property type="evidence" value="ECO:0007669"/>
    <property type="project" value="InterPro"/>
</dbReference>
<dbReference type="AlphaFoldDB" id="A0A2K3YFR7"/>
<dbReference type="Gene3D" id="3.30.450.40">
    <property type="match status" value="1"/>
</dbReference>
<comment type="caution">
    <text evidence="9">The sequence shown here is derived from an EMBL/GenBank/DDBJ whole genome shotgun (WGS) entry which is preliminary data.</text>
</comment>
<dbReference type="Pfam" id="PF13185">
    <property type="entry name" value="GAF_2"/>
    <property type="match status" value="1"/>
</dbReference>
<dbReference type="SUPFAM" id="SSF55781">
    <property type="entry name" value="GAF domain-like"/>
    <property type="match status" value="1"/>
</dbReference>
<evidence type="ECO:0000256" key="3">
    <source>
        <dbReference type="ARBA" id="ARBA00022679"/>
    </source>
</evidence>
<evidence type="ECO:0000313" key="9">
    <source>
        <dbReference type="EMBL" id="PNZ24419.1"/>
    </source>
</evidence>
<keyword evidence="4" id="KW-0547">Nucleotide-binding</keyword>
<dbReference type="RefSeq" id="WP_103359014.1">
    <property type="nucleotide sequence ID" value="NZ_CP113107.1"/>
</dbReference>
<evidence type="ECO:0000256" key="5">
    <source>
        <dbReference type="ARBA" id="ARBA00022777"/>
    </source>
</evidence>
<dbReference type="PROSITE" id="PS50109">
    <property type="entry name" value="HIS_KIN"/>
    <property type="match status" value="1"/>
</dbReference>
<dbReference type="SUPFAM" id="SSF55874">
    <property type="entry name" value="ATPase domain of HSP90 chaperone/DNA topoisomerase II/histidine kinase"/>
    <property type="match status" value="1"/>
</dbReference>
<dbReference type="SMART" id="SM00387">
    <property type="entry name" value="HATPase_c"/>
    <property type="match status" value="1"/>
</dbReference>
<proteinExistence type="predicted"/>
<name>A0A2K3YFR7_9STAP</name>
<feature type="domain" description="Histidine kinase" evidence="8">
    <location>
        <begin position="183"/>
        <end position="369"/>
    </location>
</feature>
<keyword evidence="3" id="KW-0808">Transferase</keyword>
<evidence type="ECO:0000256" key="6">
    <source>
        <dbReference type="ARBA" id="ARBA00022840"/>
    </source>
</evidence>
<dbReference type="InterPro" id="IPR005467">
    <property type="entry name" value="His_kinase_dom"/>
</dbReference>
<dbReference type="InterPro" id="IPR003594">
    <property type="entry name" value="HATPase_dom"/>
</dbReference>
<keyword evidence="10" id="KW-1185">Reference proteome</keyword>
<keyword evidence="7" id="KW-0902">Two-component regulatory system</keyword>
<evidence type="ECO:0000259" key="8">
    <source>
        <dbReference type="PROSITE" id="PS50109"/>
    </source>
</evidence>
<accession>A0A2K3YFR7</accession>
<evidence type="ECO:0000256" key="7">
    <source>
        <dbReference type="ARBA" id="ARBA00023012"/>
    </source>
</evidence>
<dbReference type="InterPro" id="IPR029016">
    <property type="entry name" value="GAF-like_dom_sf"/>
</dbReference>
<dbReference type="OrthoDB" id="9795828at2"/>
<dbReference type="GO" id="GO:0016020">
    <property type="term" value="C:membrane"/>
    <property type="evidence" value="ECO:0007669"/>
    <property type="project" value="InterPro"/>
</dbReference>
<gene>
    <name evidence="9" type="ORF">CD122_11125</name>
</gene>
<dbReference type="Pfam" id="PF02518">
    <property type="entry name" value="HATPase_c"/>
    <property type="match status" value="1"/>
</dbReference>
<dbReference type="EMBL" id="PPRF01000121">
    <property type="protein sequence ID" value="PNZ24419.1"/>
    <property type="molecule type" value="Genomic_DNA"/>
</dbReference>
<evidence type="ECO:0000313" key="10">
    <source>
        <dbReference type="Proteomes" id="UP000242752"/>
    </source>
</evidence>